<evidence type="ECO:0000313" key="4">
    <source>
        <dbReference type="Proteomes" id="UP000027195"/>
    </source>
</evidence>
<dbReference type="Gene3D" id="1.50.10.10">
    <property type="match status" value="1"/>
</dbReference>
<dbReference type="InterPro" id="IPR010905">
    <property type="entry name" value="Glyco_hydro_88"/>
</dbReference>
<dbReference type="GO" id="GO:0016787">
    <property type="term" value="F:hydrolase activity"/>
    <property type="evidence" value="ECO:0007669"/>
    <property type="project" value="UniProtKB-KW"/>
</dbReference>
<proteinExistence type="predicted"/>
<dbReference type="Proteomes" id="UP000027195">
    <property type="component" value="Unassembled WGS sequence"/>
</dbReference>
<dbReference type="SUPFAM" id="SSF48208">
    <property type="entry name" value="Six-hairpin glycosidases"/>
    <property type="match status" value="1"/>
</dbReference>
<keyword evidence="1" id="KW-0378">Hydrolase</keyword>
<gene>
    <name evidence="3" type="ORF">BOTBODRAFT_36004</name>
</gene>
<dbReference type="EMBL" id="KL198065">
    <property type="protein sequence ID" value="KDQ10691.1"/>
    <property type="molecule type" value="Genomic_DNA"/>
</dbReference>
<evidence type="ECO:0000256" key="1">
    <source>
        <dbReference type="ARBA" id="ARBA00022801"/>
    </source>
</evidence>
<keyword evidence="4" id="KW-1185">Reference proteome</keyword>
<name>A0A067MGI3_BOTB1</name>
<dbReference type="AlphaFoldDB" id="A0A067MGI3"/>
<dbReference type="InterPro" id="IPR012341">
    <property type="entry name" value="6hp_glycosidase-like_sf"/>
</dbReference>
<dbReference type="InParanoid" id="A0A067MGI3"/>
<dbReference type="HOGENOM" id="CLU_037534_0_0_1"/>
<accession>A0A067MGI3</accession>
<evidence type="ECO:0008006" key="5">
    <source>
        <dbReference type="Google" id="ProtNLM"/>
    </source>
</evidence>
<feature type="chain" id="PRO_5001641371" description="Glycoside hydrolase family 105 protein" evidence="2">
    <location>
        <begin position="21"/>
        <end position="381"/>
    </location>
</feature>
<feature type="signal peptide" evidence="2">
    <location>
        <begin position="1"/>
        <end position="20"/>
    </location>
</feature>
<dbReference type="GO" id="GO:0005975">
    <property type="term" value="P:carbohydrate metabolic process"/>
    <property type="evidence" value="ECO:0007669"/>
    <property type="project" value="InterPro"/>
</dbReference>
<dbReference type="PANTHER" id="PTHR41814">
    <property type="entry name" value="EXPRESSED PROTEIN"/>
    <property type="match status" value="1"/>
</dbReference>
<keyword evidence="2" id="KW-0732">Signal</keyword>
<dbReference type="InterPro" id="IPR008928">
    <property type="entry name" value="6-hairpin_glycosidase_sf"/>
</dbReference>
<sequence>MFLRKAIAILFGASTGVVLGASPAALLQNAQGPTAKQLSLVKAKLKETATHSWELGTETETYLEYDWAPTSVFGNNPIPPPHRLPSNQNLSNVFAITEQIMKLRAPDAETLFEDTAAGDPASLGVAVLLGNWTNANWSSYGDAATKQLNYLLYKAPRGSDGVISHRTEQVQLWSDSVYMVPPFLAYYAALQGNKTLLKESYTQIQLYRSHLRDPATGAWRHILEGSWNDPGLWSTGNGWAAMGMLRVYQTILNSKFSNEFSRERKDLITWSYDIVKAMVPYQQSNGTFLNYLAQPSSFAESSATALFAAVIYRLAAITPSAGVFLPYAEKARKLIARSISPDGYLLNVVNPNDFALRGDISPEGQAFVLMMEAARRDYLAD</sequence>
<protein>
    <recommendedName>
        <fullName evidence="5">Glycoside hydrolase family 105 protein</fullName>
    </recommendedName>
</protein>
<dbReference type="PANTHER" id="PTHR41814:SF1">
    <property type="entry name" value="CELLULASE"/>
    <property type="match status" value="1"/>
</dbReference>
<organism evidence="3 4">
    <name type="scientific">Botryobasidium botryosum (strain FD-172 SS1)</name>
    <dbReference type="NCBI Taxonomy" id="930990"/>
    <lineage>
        <taxon>Eukaryota</taxon>
        <taxon>Fungi</taxon>
        <taxon>Dikarya</taxon>
        <taxon>Basidiomycota</taxon>
        <taxon>Agaricomycotina</taxon>
        <taxon>Agaricomycetes</taxon>
        <taxon>Cantharellales</taxon>
        <taxon>Botryobasidiaceae</taxon>
        <taxon>Botryobasidium</taxon>
    </lineage>
</organism>
<dbReference type="Pfam" id="PF07470">
    <property type="entry name" value="Glyco_hydro_88"/>
    <property type="match status" value="1"/>
</dbReference>
<evidence type="ECO:0000256" key="2">
    <source>
        <dbReference type="SAM" id="SignalP"/>
    </source>
</evidence>
<evidence type="ECO:0000313" key="3">
    <source>
        <dbReference type="EMBL" id="KDQ10691.1"/>
    </source>
</evidence>
<reference evidence="4" key="1">
    <citation type="journal article" date="2014" name="Proc. Natl. Acad. Sci. U.S.A.">
        <title>Extensive sampling of basidiomycete genomes demonstrates inadequacy of the white-rot/brown-rot paradigm for wood decay fungi.</title>
        <authorList>
            <person name="Riley R."/>
            <person name="Salamov A.A."/>
            <person name="Brown D.W."/>
            <person name="Nagy L.G."/>
            <person name="Floudas D."/>
            <person name="Held B.W."/>
            <person name="Levasseur A."/>
            <person name="Lombard V."/>
            <person name="Morin E."/>
            <person name="Otillar R."/>
            <person name="Lindquist E.A."/>
            <person name="Sun H."/>
            <person name="LaButti K.M."/>
            <person name="Schmutz J."/>
            <person name="Jabbour D."/>
            <person name="Luo H."/>
            <person name="Baker S.E."/>
            <person name="Pisabarro A.G."/>
            <person name="Walton J.D."/>
            <person name="Blanchette R.A."/>
            <person name="Henrissat B."/>
            <person name="Martin F."/>
            <person name="Cullen D."/>
            <person name="Hibbett D.S."/>
            <person name="Grigoriev I.V."/>
        </authorList>
    </citation>
    <scope>NUCLEOTIDE SEQUENCE [LARGE SCALE GENOMIC DNA]</scope>
    <source>
        <strain evidence="4">FD-172 SS1</strain>
    </source>
</reference>
<dbReference type="OrthoDB" id="4138492at2759"/>